<dbReference type="InterPro" id="IPR050583">
    <property type="entry name" value="Mycobacterial_A85_antigen"/>
</dbReference>
<name>A0ABP3BCI3_9BACT</name>
<dbReference type="PANTHER" id="PTHR48098">
    <property type="entry name" value="ENTEROCHELIN ESTERASE-RELATED"/>
    <property type="match status" value="1"/>
</dbReference>
<dbReference type="RefSeq" id="WP_051509024.1">
    <property type="nucleotide sequence ID" value="NZ_KK073873.1"/>
</dbReference>
<dbReference type="InterPro" id="IPR000801">
    <property type="entry name" value="Esterase-like"/>
</dbReference>
<feature type="signal peptide" evidence="1">
    <location>
        <begin position="1"/>
        <end position="19"/>
    </location>
</feature>
<feature type="chain" id="PRO_5045710164" evidence="1">
    <location>
        <begin position="20"/>
        <end position="280"/>
    </location>
</feature>
<dbReference type="SUPFAM" id="SSF53474">
    <property type="entry name" value="alpha/beta-Hydrolases"/>
    <property type="match status" value="1"/>
</dbReference>
<dbReference type="Proteomes" id="UP000243438">
    <property type="component" value="Unassembled WGS sequence"/>
</dbReference>
<proteinExistence type="predicted"/>
<sequence length="280" mass="32320">MKKYTLSLLFLLICCLVCSQPKGKVLFTKMPCTMLKGISERDYTLYLPPGYNNNTAKYPVLYLLHGGGCSNTDWATEGRLGNVADSLINNDIILPMIIVCPEANKNNMIWFNAPNWTYEDFFFKEFIPYIESHYRTYTDKACRSVAGFSMGGGASIVYGVHHPELFNMVYGMSCYLRRQPLDFLKNDPSGEWRQKIVEDNNPIKTVSNCSEYDAKRYNTVRWFVDCGDDDFTLEANMDLIKAFRSHGIKYQFRVKEGNHNWDYWRPALIEAIKNAFVTNN</sequence>
<comment type="caution">
    <text evidence="2">The sequence shown here is derived from an EMBL/GenBank/DDBJ whole genome shotgun (WGS) entry which is preliminary data.</text>
</comment>
<protein>
    <submittedName>
        <fullName evidence="2">Enterochelin esterase-like enzyme</fullName>
    </submittedName>
</protein>
<evidence type="ECO:0000256" key="1">
    <source>
        <dbReference type="SAM" id="SignalP"/>
    </source>
</evidence>
<dbReference type="Pfam" id="PF00756">
    <property type="entry name" value="Esterase"/>
    <property type="match status" value="1"/>
</dbReference>
<evidence type="ECO:0000313" key="3">
    <source>
        <dbReference type="Proteomes" id="UP000243438"/>
    </source>
</evidence>
<dbReference type="EMBL" id="JFBS01000001">
    <property type="protein sequence ID" value="EXG77787.1"/>
    <property type="molecule type" value="Genomic_DNA"/>
</dbReference>
<dbReference type="PANTHER" id="PTHR48098:SF1">
    <property type="entry name" value="DIACYLGLYCEROL ACYLTRANSFERASE_MYCOLYLTRANSFERASE AG85A"/>
    <property type="match status" value="1"/>
</dbReference>
<gene>
    <name evidence="2" type="ORF">XylorDRAFT_0134</name>
</gene>
<dbReference type="InterPro" id="IPR029058">
    <property type="entry name" value="AB_hydrolase_fold"/>
</dbReference>
<organism evidence="2 3">
    <name type="scientific">Xylanibacter oryzae DSM 17970</name>
    <dbReference type="NCBI Taxonomy" id="915438"/>
    <lineage>
        <taxon>Bacteria</taxon>
        <taxon>Pseudomonadati</taxon>
        <taxon>Bacteroidota</taxon>
        <taxon>Bacteroidia</taxon>
        <taxon>Bacteroidales</taxon>
        <taxon>Prevotellaceae</taxon>
        <taxon>Xylanibacter</taxon>
    </lineage>
</organism>
<reference evidence="2" key="1">
    <citation type="submission" date="2013-07" db="EMBL/GenBank/DDBJ databases">
        <authorList>
            <consortium name="DOE Joint Genome Institute"/>
            <person name="Anderson I."/>
            <person name="Huntemann M."/>
            <person name="Han J."/>
            <person name="Chen A."/>
            <person name="Kyrpides N."/>
            <person name="Mavromatis K."/>
            <person name="Markowitz V."/>
            <person name="Palaniappan K."/>
            <person name="Ivanova N."/>
            <person name="Schaumberg A."/>
            <person name="Pati A."/>
            <person name="Liolios K."/>
            <person name="Nordberg H.P."/>
            <person name="Cantor M.N."/>
            <person name="Hua S.X."/>
            <person name="Woyke T."/>
        </authorList>
    </citation>
    <scope>NUCLEOTIDE SEQUENCE [LARGE SCALE GENOMIC DNA]</scope>
    <source>
        <strain evidence="2">DSM 17970</strain>
    </source>
</reference>
<keyword evidence="3" id="KW-1185">Reference proteome</keyword>
<evidence type="ECO:0000313" key="2">
    <source>
        <dbReference type="EMBL" id="EXG77787.1"/>
    </source>
</evidence>
<keyword evidence="1" id="KW-0732">Signal</keyword>
<dbReference type="Gene3D" id="3.40.50.1820">
    <property type="entry name" value="alpha/beta hydrolase"/>
    <property type="match status" value="1"/>
</dbReference>
<accession>A0ABP3BCI3</accession>